<name>A0AA88DJ29_FICCA</name>
<accession>A0AA88DJ29</accession>
<organism evidence="1 2">
    <name type="scientific">Ficus carica</name>
    <name type="common">Common fig</name>
    <dbReference type="NCBI Taxonomy" id="3494"/>
    <lineage>
        <taxon>Eukaryota</taxon>
        <taxon>Viridiplantae</taxon>
        <taxon>Streptophyta</taxon>
        <taxon>Embryophyta</taxon>
        <taxon>Tracheophyta</taxon>
        <taxon>Spermatophyta</taxon>
        <taxon>Magnoliopsida</taxon>
        <taxon>eudicotyledons</taxon>
        <taxon>Gunneridae</taxon>
        <taxon>Pentapetalae</taxon>
        <taxon>rosids</taxon>
        <taxon>fabids</taxon>
        <taxon>Rosales</taxon>
        <taxon>Moraceae</taxon>
        <taxon>Ficeae</taxon>
        <taxon>Ficus</taxon>
    </lineage>
</organism>
<sequence>MLFRCVQVLEMLSGKAKLKDVSLLMWLKQMAVRTGLDSAQQVGIPIAVAETDTINELNVVNNHDYLSFPDDYLLFQDVQRSLFVIDGLCSHISRQGNMVAHILTGSIFHYSELVWGMEALSFFIASAVRADLAV</sequence>
<dbReference type="EMBL" id="BTGU01000028">
    <property type="protein sequence ID" value="GMN48504.1"/>
    <property type="molecule type" value="Genomic_DNA"/>
</dbReference>
<reference evidence="1" key="1">
    <citation type="submission" date="2023-07" db="EMBL/GenBank/DDBJ databases">
        <title>draft genome sequence of fig (Ficus carica).</title>
        <authorList>
            <person name="Takahashi T."/>
            <person name="Nishimura K."/>
        </authorList>
    </citation>
    <scope>NUCLEOTIDE SEQUENCE</scope>
</reference>
<evidence type="ECO:0000313" key="1">
    <source>
        <dbReference type="EMBL" id="GMN48504.1"/>
    </source>
</evidence>
<proteinExistence type="predicted"/>
<protein>
    <submittedName>
        <fullName evidence="1">Uncharacterized protein</fullName>
    </submittedName>
</protein>
<gene>
    <name evidence="1" type="ORF">TIFTF001_017668</name>
</gene>
<comment type="caution">
    <text evidence="1">The sequence shown here is derived from an EMBL/GenBank/DDBJ whole genome shotgun (WGS) entry which is preliminary data.</text>
</comment>
<evidence type="ECO:0000313" key="2">
    <source>
        <dbReference type="Proteomes" id="UP001187192"/>
    </source>
</evidence>
<dbReference type="Proteomes" id="UP001187192">
    <property type="component" value="Unassembled WGS sequence"/>
</dbReference>
<dbReference type="AlphaFoldDB" id="A0AA88DJ29"/>
<keyword evidence="2" id="KW-1185">Reference proteome</keyword>